<proteinExistence type="predicted"/>
<evidence type="ECO:0000313" key="1">
    <source>
        <dbReference type="EMBL" id="KAJ8646078.1"/>
    </source>
</evidence>
<accession>A0ACC2ML23</accession>
<sequence length="165" mass="17858">MIAQEQQSRVLYQLCGLLLSILSPPPLSVAVASPPPARRPEISPLGFAFLLLGISLALMLCGSVTFVIGFILMPWVLGLVMILYFMGLVSNLSGLGRAILLGKSPGSLRNEMTGRLLSKLPVLIGVVRITMSIAMVHVNWNRISGGLETDFLHPFPDFNLFLTAI</sequence>
<comment type="caution">
    <text evidence="1">The sequence shown here is derived from an EMBL/GenBank/DDBJ whole genome shotgun (WGS) entry which is preliminary data.</text>
</comment>
<name>A0ACC2ML23_PERAE</name>
<organism evidence="1 2">
    <name type="scientific">Persea americana</name>
    <name type="common">Avocado</name>
    <dbReference type="NCBI Taxonomy" id="3435"/>
    <lineage>
        <taxon>Eukaryota</taxon>
        <taxon>Viridiplantae</taxon>
        <taxon>Streptophyta</taxon>
        <taxon>Embryophyta</taxon>
        <taxon>Tracheophyta</taxon>
        <taxon>Spermatophyta</taxon>
        <taxon>Magnoliopsida</taxon>
        <taxon>Magnoliidae</taxon>
        <taxon>Laurales</taxon>
        <taxon>Lauraceae</taxon>
        <taxon>Persea</taxon>
    </lineage>
</organism>
<dbReference type="EMBL" id="CM056810">
    <property type="protein sequence ID" value="KAJ8646078.1"/>
    <property type="molecule type" value="Genomic_DNA"/>
</dbReference>
<protein>
    <submittedName>
        <fullName evidence="1">Uncharacterized protein</fullName>
    </submittedName>
</protein>
<evidence type="ECO:0000313" key="2">
    <source>
        <dbReference type="Proteomes" id="UP001234297"/>
    </source>
</evidence>
<keyword evidence="2" id="KW-1185">Reference proteome</keyword>
<gene>
    <name evidence="1" type="ORF">MRB53_007826</name>
</gene>
<reference evidence="1 2" key="1">
    <citation type="journal article" date="2022" name="Hortic Res">
        <title>A haplotype resolved chromosomal level avocado genome allows analysis of novel avocado genes.</title>
        <authorList>
            <person name="Nath O."/>
            <person name="Fletcher S.J."/>
            <person name="Hayward A."/>
            <person name="Shaw L.M."/>
            <person name="Masouleh A.K."/>
            <person name="Furtado A."/>
            <person name="Henry R.J."/>
            <person name="Mitter N."/>
        </authorList>
    </citation>
    <scope>NUCLEOTIDE SEQUENCE [LARGE SCALE GENOMIC DNA]</scope>
    <source>
        <strain evidence="2">cv. Hass</strain>
    </source>
</reference>
<dbReference type="Proteomes" id="UP001234297">
    <property type="component" value="Chromosome 2"/>
</dbReference>